<dbReference type="KEGG" id="ahs:AHALO_2595"/>
<reference evidence="6 7" key="1">
    <citation type="submission" date="2017-09" db="EMBL/GenBank/DDBJ databases">
        <title>Genomics of the genus Arcobacter.</title>
        <authorList>
            <person name="Perez-Cataluna A."/>
            <person name="Figueras M.J."/>
            <person name="Salas-Masso N."/>
        </authorList>
    </citation>
    <scope>NUCLEOTIDE SEQUENCE [LARGE SCALE GENOMIC DNA]</scope>
    <source>
        <strain evidence="6 7">DSM 18005</strain>
    </source>
</reference>
<comment type="function">
    <text evidence="4">NDH-1 shuttles electrons from NADH, via FMN and iron-sulfur (Fe-S) centers, to quinones in the respiratory chain.</text>
</comment>
<evidence type="ECO:0000256" key="2">
    <source>
        <dbReference type="ARBA" id="ARBA00022448"/>
    </source>
</evidence>
<evidence type="ECO:0000313" key="7">
    <source>
        <dbReference type="Proteomes" id="UP000233248"/>
    </source>
</evidence>
<dbReference type="GO" id="GO:0008137">
    <property type="term" value="F:NADH dehydrogenase (ubiquinone) activity"/>
    <property type="evidence" value="ECO:0007669"/>
    <property type="project" value="InterPro"/>
</dbReference>
<organism evidence="6 7">
    <name type="scientific">Malaciobacter halophilus</name>
    <dbReference type="NCBI Taxonomy" id="197482"/>
    <lineage>
        <taxon>Bacteria</taxon>
        <taxon>Pseudomonadati</taxon>
        <taxon>Campylobacterota</taxon>
        <taxon>Epsilonproteobacteria</taxon>
        <taxon>Campylobacterales</taxon>
        <taxon>Arcobacteraceae</taxon>
        <taxon>Malaciobacter</taxon>
    </lineage>
</organism>
<dbReference type="EMBL" id="NXIF01000016">
    <property type="protein sequence ID" value="PKI81424.1"/>
    <property type="molecule type" value="Genomic_DNA"/>
</dbReference>
<accession>A0A2N1J4I5</accession>
<dbReference type="OrthoDB" id="9803286at2"/>
<name>A0A2N1J4I5_9BACT</name>
<keyword evidence="4" id="KW-0874">Quinone</keyword>
<comment type="similarity">
    <text evidence="1 3">Belongs to the complex I 30 kDa subunit family.</text>
</comment>
<dbReference type="Proteomes" id="UP000233248">
    <property type="component" value="Unassembled WGS sequence"/>
</dbReference>
<keyword evidence="2 3" id="KW-0813">Transport</keyword>
<dbReference type="InterPro" id="IPR001268">
    <property type="entry name" value="NADH_UbQ_OxRdtase_30kDa_su"/>
</dbReference>
<dbReference type="Gene3D" id="3.30.460.80">
    <property type="entry name" value="NADH:ubiquinone oxidoreductase, 30kDa subunit"/>
    <property type="match status" value="1"/>
</dbReference>
<gene>
    <name evidence="6" type="ORF">CP960_04430</name>
</gene>
<dbReference type="GO" id="GO:0016651">
    <property type="term" value="F:oxidoreductase activity, acting on NAD(P)H"/>
    <property type="evidence" value="ECO:0007669"/>
    <property type="project" value="InterPro"/>
</dbReference>
<dbReference type="EC" id="7.1.1.-" evidence="4"/>
<evidence type="ECO:0000313" key="6">
    <source>
        <dbReference type="EMBL" id="PKI81424.1"/>
    </source>
</evidence>
<keyword evidence="3" id="KW-0520">NAD</keyword>
<dbReference type="InterPro" id="IPR020396">
    <property type="entry name" value="NADH_UbQ_OxRdtase_CS"/>
</dbReference>
<dbReference type="PROSITE" id="PS00542">
    <property type="entry name" value="COMPLEX1_30K"/>
    <property type="match status" value="1"/>
</dbReference>
<dbReference type="SUPFAM" id="SSF143243">
    <property type="entry name" value="Nqo5-like"/>
    <property type="match status" value="1"/>
</dbReference>
<protein>
    <recommendedName>
        <fullName evidence="4">NADH-quinone oxidoreductase</fullName>
        <ecNumber evidence="4">7.1.1.-</ecNumber>
    </recommendedName>
</protein>
<evidence type="ECO:0000256" key="1">
    <source>
        <dbReference type="ARBA" id="ARBA00007569"/>
    </source>
</evidence>
<comment type="catalytic activity">
    <reaction evidence="4">
        <text>a quinone + NADH + 5 H(+)(in) = a quinol + NAD(+) + 4 H(+)(out)</text>
        <dbReference type="Rhea" id="RHEA:57888"/>
        <dbReference type="ChEBI" id="CHEBI:15378"/>
        <dbReference type="ChEBI" id="CHEBI:24646"/>
        <dbReference type="ChEBI" id="CHEBI:57540"/>
        <dbReference type="ChEBI" id="CHEBI:57945"/>
        <dbReference type="ChEBI" id="CHEBI:132124"/>
    </reaction>
</comment>
<dbReference type="RefSeq" id="WP_101184124.1">
    <property type="nucleotide sequence ID" value="NZ_CP031218.1"/>
</dbReference>
<dbReference type="GO" id="GO:0048038">
    <property type="term" value="F:quinone binding"/>
    <property type="evidence" value="ECO:0007669"/>
    <property type="project" value="UniProtKB-KW"/>
</dbReference>
<feature type="domain" description="NADH:ubiquinone oxidoreductase 30kDa subunit" evidence="5">
    <location>
        <begin position="62"/>
        <end position="181"/>
    </location>
</feature>
<evidence type="ECO:0000256" key="4">
    <source>
        <dbReference type="RuleBase" id="RU003582"/>
    </source>
</evidence>
<dbReference type="AlphaFoldDB" id="A0A2N1J4I5"/>
<dbReference type="InterPro" id="IPR010218">
    <property type="entry name" value="NADH_DH_suC"/>
</dbReference>
<dbReference type="Pfam" id="PF00329">
    <property type="entry name" value="Complex1_30kDa"/>
    <property type="match status" value="1"/>
</dbReference>
<keyword evidence="7" id="KW-1185">Reference proteome</keyword>
<dbReference type="NCBIfam" id="NF006304">
    <property type="entry name" value="PRK08491.1"/>
    <property type="match status" value="1"/>
</dbReference>
<dbReference type="PANTHER" id="PTHR10884:SF14">
    <property type="entry name" value="NADH DEHYDROGENASE [UBIQUINONE] IRON-SULFUR PROTEIN 3, MITOCHONDRIAL"/>
    <property type="match status" value="1"/>
</dbReference>
<comment type="caution">
    <text evidence="6">The sequence shown here is derived from an EMBL/GenBank/DDBJ whole genome shotgun (WGS) entry which is preliminary data.</text>
</comment>
<evidence type="ECO:0000259" key="5">
    <source>
        <dbReference type="Pfam" id="PF00329"/>
    </source>
</evidence>
<dbReference type="NCBIfam" id="TIGR01961">
    <property type="entry name" value="NuoC_fam"/>
    <property type="match status" value="1"/>
</dbReference>
<proteinExistence type="inferred from homology"/>
<evidence type="ECO:0000256" key="3">
    <source>
        <dbReference type="RuleBase" id="RU003456"/>
    </source>
</evidence>
<dbReference type="InterPro" id="IPR037232">
    <property type="entry name" value="NADH_quin_OxRdtase_su_C/D-like"/>
</dbReference>
<keyword evidence="3" id="KW-1278">Translocase</keyword>
<dbReference type="PANTHER" id="PTHR10884">
    <property type="entry name" value="NADH DEHYDROGENASE UBIQUINONE IRON-SULFUR PROTEIN 3"/>
    <property type="match status" value="1"/>
</dbReference>
<sequence length="269" mass="31957">MREYKPKNDVQKKSYFNDRFYVTPSLPKVDVAQDEIFFNDVELLCSKIKILDKYIQKEHLVIYIDSKDNLNAVEILKNELKYDVLIDISAIDYLSLQGGFEIFYEFLSMSKHKRLRLKCFLKQDEELNSVYSLFKMANWAEREIYDMFGVKIINHPNMKRILMPNDWHDYPLRKSYPLHGDEAASWYEVDKIFGKEAREIIGPEIRDAAAIDRYDTTRFARLGHEVPYAQDITDGKEPEHTPLAYQEEQGVKFIKKFKEEDSKTLKERR</sequence>